<sequence length="51" mass="6148">MLRFQRLLCLIILKSWATLVLEEFLLLSYQILWTRMGRVECYTLMLLLNKG</sequence>
<evidence type="ECO:0000313" key="1">
    <source>
        <dbReference type="EMBL" id="JAD58345.1"/>
    </source>
</evidence>
<accession>A0A0A9BAU9</accession>
<organism evidence="1">
    <name type="scientific">Arundo donax</name>
    <name type="common">Giant reed</name>
    <name type="synonym">Donax arundinaceus</name>
    <dbReference type="NCBI Taxonomy" id="35708"/>
    <lineage>
        <taxon>Eukaryota</taxon>
        <taxon>Viridiplantae</taxon>
        <taxon>Streptophyta</taxon>
        <taxon>Embryophyta</taxon>
        <taxon>Tracheophyta</taxon>
        <taxon>Spermatophyta</taxon>
        <taxon>Magnoliopsida</taxon>
        <taxon>Liliopsida</taxon>
        <taxon>Poales</taxon>
        <taxon>Poaceae</taxon>
        <taxon>PACMAD clade</taxon>
        <taxon>Arundinoideae</taxon>
        <taxon>Arundineae</taxon>
        <taxon>Arundo</taxon>
    </lineage>
</organism>
<protein>
    <submittedName>
        <fullName evidence="1">Uncharacterized protein</fullName>
    </submittedName>
</protein>
<reference evidence="1" key="1">
    <citation type="submission" date="2014-09" db="EMBL/GenBank/DDBJ databases">
        <authorList>
            <person name="Magalhaes I.L.F."/>
            <person name="Oliveira U."/>
            <person name="Santos F.R."/>
            <person name="Vidigal T.H.D.A."/>
            <person name="Brescovit A.D."/>
            <person name="Santos A.J."/>
        </authorList>
    </citation>
    <scope>NUCLEOTIDE SEQUENCE</scope>
    <source>
        <tissue evidence="1">Shoot tissue taken approximately 20 cm above the soil surface</tissue>
    </source>
</reference>
<name>A0A0A9BAU9_ARUDO</name>
<reference evidence="1" key="2">
    <citation type="journal article" date="2015" name="Data Brief">
        <title>Shoot transcriptome of the giant reed, Arundo donax.</title>
        <authorList>
            <person name="Barrero R.A."/>
            <person name="Guerrero F.D."/>
            <person name="Moolhuijzen P."/>
            <person name="Goolsby J.A."/>
            <person name="Tidwell J."/>
            <person name="Bellgard S.E."/>
            <person name="Bellgard M.I."/>
        </authorList>
    </citation>
    <scope>NUCLEOTIDE SEQUENCE</scope>
    <source>
        <tissue evidence="1">Shoot tissue taken approximately 20 cm above the soil surface</tissue>
    </source>
</reference>
<dbReference type="EMBL" id="GBRH01239550">
    <property type="protein sequence ID" value="JAD58345.1"/>
    <property type="molecule type" value="Transcribed_RNA"/>
</dbReference>
<dbReference type="AlphaFoldDB" id="A0A0A9BAU9"/>
<proteinExistence type="predicted"/>